<gene>
    <name evidence="2" type="ORF">MUN86_05490</name>
</gene>
<accession>A0ABY4G9A9</accession>
<feature type="transmembrane region" description="Helical" evidence="1">
    <location>
        <begin position="157"/>
        <end position="181"/>
    </location>
</feature>
<feature type="transmembrane region" description="Helical" evidence="1">
    <location>
        <begin position="44"/>
        <end position="65"/>
    </location>
</feature>
<proteinExistence type="predicted"/>
<feature type="transmembrane region" description="Helical" evidence="1">
    <location>
        <begin position="12"/>
        <end position="32"/>
    </location>
</feature>
<reference evidence="2" key="1">
    <citation type="submission" date="2022-04" db="EMBL/GenBank/DDBJ databases">
        <title>Hymenobacter sp. isolated from the air.</title>
        <authorList>
            <person name="Won M."/>
            <person name="Lee C.-M."/>
            <person name="Woen H.-Y."/>
            <person name="Kwon S.-W."/>
        </authorList>
    </citation>
    <scope>NUCLEOTIDE SEQUENCE</scope>
    <source>
        <strain evidence="2">5420S-77</strain>
    </source>
</reference>
<feature type="transmembrane region" description="Helical" evidence="1">
    <location>
        <begin position="125"/>
        <end position="145"/>
    </location>
</feature>
<sequence length="240" mass="27169">MLTSDLAWVLKVRLVLTYTSELSLLLPIWVGYRRWAVLQKHHKVVLWCCVMWTVLTVIGEILFAVKQHNLFVWNTVTILETLFLSYAFYLKIRSSKARRLLRIAAGVFVVLAVTDFFYLSGLKATTVYAVAAESVFLITTVLLYFEQLLQELRTTSLGRTPMFLIGIGVITYFAGTLMVFLLQNSVSGIQEMLMMTVNSVLSLVLNSIIAWAFFLIGKLQPPTVAFTSSASLPDRQTIRQ</sequence>
<evidence type="ECO:0000313" key="3">
    <source>
        <dbReference type="Proteomes" id="UP000830401"/>
    </source>
</evidence>
<feature type="transmembrane region" description="Helical" evidence="1">
    <location>
        <begin position="71"/>
        <end position="89"/>
    </location>
</feature>
<dbReference type="RefSeq" id="WP_245122711.1">
    <property type="nucleotide sequence ID" value="NZ_CP095061.1"/>
</dbReference>
<evidence type="ECO:0000313" key="2">
    <source>
        <dbReference type="EMBL" id="UOQ67336.1"/>
    </source>
</evidence>
<protein>
    <submittedName>
        <fullName evidence="2">Uncharacterized protein</fullName>
    </submittedName>
</protein>
<keyword evidence="1" id="KW-1133">Transmembrane helix</keyword>
<evidence type="ECO:0000256" key="1">
    <source>
        <dbReference type="SAM" id="Phobius"/>
    </source>
</evidence>
<organism evidence="2 3">
    <name type="scientific">Hymenobacter volaticus</name>
    <dbReference type="NCBI Taxonomy" id="2932254"/>
    <lineage>
        <taxon>Bacteria</taxon>
        <taxon>Pseudomonadati</taxon>
        <taxon>Bacteroidota</taxon>
        <taxon>Cytophagia</taxon>
        <taxon>Cytophagales</taxon>
        <taxon>Hymenobacteraceae</taxon>
        <taxon>Hymenobacter</taxon>
    </lineage>
</organism>
<dbReference type="EMBL" id="CP095061">
    <property type="protein sequence ID" value="UOQ67336.1"/>
    <property type="molecule type" value="Genomic_DNA"/>
</dbReference>
<name>A0ABY4G9A9_9BACT</name>
<keyword evidence="1" id="KW-0812">Transmembrane</keyword>
<keyword evidence="3" id="KW-1185">Reference proteome</keyword>
<feature type="transmembrane region" description="Helical" evidence="1">
    <location>
        <begin position="101"/>
        <end position="119"/>
    </location>
</feature>
<keyword evidence="1" id="KW-0472">Membrane</keyword>
<feature type="transmembrane region" description="Helical" evidence="1">
    <location>
        <begin position="193"/>
        <end position="216"/>
    </location>
</feature>
<dbReference type="Proteomes" id="UP000830401">
    <property type="component" value="Chromosome"/>
</dbReference>